<dbReference type="InterPro" id="IPR029063">
    <property type="entry name" value="SAM-dependent_MTases_sf"/>
</dbReference>
<dbReference type="AlphaFoldDB" id="A0A0P6XPP7"/>
<dbReference type="PANTHER" id="PTHR43179">
    <property type="entry name" value="RHAMNOSYLTRANSFERASE WBBL"/>
    <property type="match status" value="1"/>
</dbReference>
<proteinExistence type="predicted"/>
<dbReference type="STRING" id="229920.ADM99_12495"/>
<evidence type="ECO:0000313" key="2">
    <source>
        <dbReference type="EMBL" id="KPL71198.1"/>
    </source>
</evidence>
<organism evidence="2 3">
    <name type="scientific">Leptolinea tardivitalis</name>
    <dbReference type="NCBI Taxonomy" id="229920"/>
    <lineage>
        <taxon>Bacteria</taxon>
        <taxon>Bacillati</taxon>
        <taxon>Chloroflexota</taxon>
        <taxon>Anaerolineae</taxon>
        <taxon>Anaerolineales</taxon>
        <taxon>Anaerolineaceae</taxon>
        <taxon>Leptolinea</taxon>
    </lineage>
</organism>
<dbReference type="Pfam" id="PF00535">
    <property type="entry name" value="Glycos_transf_2"/>
    <property type="match status" value="1"/>
</dbReference>
<accession>A0A0P6XPP7</accession>
<name>A0A0P6XPP7_9CHLR</name>
<reference evidence="2 3" key="1">
    <citation type="submission" date="2015-07" db="EMBL/GenBank/DDBJ databases">
        <title>Genome sequence of Leptolinea tardivitalis DSM 16556.</title>
        <authorList>
            <person name="Hemp J."/>
            <person name="Ward L.M."/>
            <person name="Pace L.A."/>
            <person name="Fischer W.W."/>
        </authorList>
    </citation>
    <scope>NUCLEOTIDE SEQUENCE [LARGE SCALE GENOMIC DNA]</scope>
    <source>
        <strain evidence="2 3">YMTK-2</strain>
    </source>
</reference>
<dbReference type="Gene3D" id="3.40.50.150">
    <property type="entry name" value="Vaccinia Virus protein VP39"/>
    <property type="match status" value="1"/>
</dbReference>
<dbReference type="SUPFAM" id="SSF53448">
    <property type="entry name" value="Nucleotide-diphospho-sugar transferases"/>
    <property type="match status" value="1"/>
</dbReference>
<gene>
    <name evidence="2" type="ORF">ADM99_12495</name>
</gene>
<dbReference type="InterPro" id="IPR029044">
    <property type="entry name" value="Nucleotide-diphossugar_trans"/>
</dbReference>
<keyword evidence="3" id="KW-1185">Reference proteome</keyword>
<dbReference type="SUPFAM" id="SSF53335">
    <property type="entry name" value="S-adenosyl-L-methionine-dependent methyltransferases"/>
    <property type="match status" value="1"/>
</dbReference>
<dbReference type="InterPro" id="IPR001173">
    <property type="entry name" value="Glyco_trans_2-like"/>
</dbReference>
<sequence length="488" mass="55416">MLTARREKVIAALGDRADMVSIAVQAFNRLEKTKICIDSILRWTNDFDYELILFDNGSTDGTLDYFKSINHPRKKIIRVTKNLGGIVNIVFNHYSGRYLAYIMGDVYVTKNWLKNLLTCMKSDDTIGMVSPVASNVSLQTVDLKFNTLEEMQEKAAAFNTSNPALWQERLALFPAVGLYRREALELGGLGDTGFHHYLADNDFSFRIRRAGFKLILCKDTFVHHDHDRNNPQEKNQTEKNVSFETGRKEFRKKYFGIDAFDDVNNFESSLISLISPEKISSKNPLSALGIDVLCGTPLLELKNKIREYGGKTCQLNAFSSDPRYWLDLHTICDGQVVCDPIETLSAQFKNQTFDYVLLGKPINAFPNPFALFRSLLPLLDKNGSLLLKLHNSYDVFAVLQTCGANLQLSTLNTNPDERFAQVHIDEFVRLMEDSGCYPRKFLVDNWPLDGNIRDVLKRTIMASGVGINPEEAFTRALIRDYVIEVCKK</sequence>
<feature type="domain" description="Glycosyltransferase 2-like" evidence="1">
    <location>
        <begin position="21"/>
        <end position="132"/>
    </location>
</feature>
<evidence type="ECO:0000313" key="3">
    <source>
        <dbReference type="Proteomes" id="UP000050430"/>
    </source>
</evidence>
<dbReference type="EMBL" id="LGCK01000012">
    <property type="protein sequence ID" value="KPL71198.1"/>
    <property type="molecule type" value="Genomic_DNA"/>
</dbReference>
<dbReference type="Proteomes" id="UP000050430">
    <property type="component" value="Unassembled WGS sequence"/>
</dbReference>
<dbReference type="PANTHER" id="PTHR43179:SF11">
    <property type="entry name" value="GLYCOSYL TRANSFERASE"/>
    <property type="match status" value="1"/>
</dbReference>
<evidence type="ECO:0000259" key="1">
    <source>
        <dbReference type="Pfam" id="PF00535"/>
    </source>
</evidence>
<comment type="caution">
    <text evidence="2">The sequence shown here is derived from an EMBL/GenBank/DDBJ whole genome shotgun (WGS) entry which is preliminary data.</text>
</comment>
<protein>
    <recommendedName>
        <fullName evidence="1">Glycosyltransferase 2-like domain-containing protein</fullName>
    </recommendedName>
</protein>
<dbReference type="Gene3D" id="3.90.550.10">
    <property type="entry name" value="Spore Coat Polysaccharide Biosynthesis Protein SpsA, Chain A"/>
    <property type="match status" value="1"/>
</dbReference>